<accession>A0ABW4C5H4</accession>
<reference evidence="3" key="1">
    <citation type="journal article" date="2019" name="Int. J. Syst. Evol. Microbiol.">
        <title>The Global Catalogue of Microorganisms (GCM) 10K type strain sequencing project: providing services to taxonomists for standard genome sequencing and annotation.</title>
        <authorList>
            <consortium name="The Broad Institute Genomics Platform"/>
            <consortium name="The Broad Institute Genome Sequencing Center for Infectious Disease"/>
            <person name="Wu L."/>
            <person name="Ma J."/>
        </authorList>
    </citation>
    <scope>NUCLEOTIDE SEQUENCE [LARGE SCALE GENOMIC DNA]</scope>
    <source>
        <strain evidence="3">CCM 8931</strain>
    </source>
</reference>
<dbReference type="Proteomes" id="UP001597188">
    <property type="component" value="Unassembled WGS sequence"/>
</dbReference>
<evidence type="ECO:0000256" key="1">
    <source>
        <dbReference type="SAM" id="Phobius"/>
    </source>
</evidence>
<sequence>MPLKGTKLKPAWIIGIVGLIVVVIVGVLLLRPKKLTGSYSTTVTVLVATSKDTLKFTRDNKVVEYSDGEKTNTGTYKIDGDQLTFKLGKTDLSAKLAKDHQTFKIESASGMAGFSKGLVYKLDK</sequence>
<organism evidence="2 3">
    <name type="scientific">Lactiplantibacillus songbeiensis</name>
    <dbReference type="NCBI Taxonomy" id="2559920"/>
    <lineage>
        <taxon>Bacteria</taxon>
        <taxon>Bacillati</taxon>
        <taxon>Bacillota</taxon>
        <taxon>Bacilli</taxon>
        <taxon>Lactobacillales</taxon>
        <taxon>Lactobacillaceae</taxon>
        <taxon>Lactiplantibacillus</taxon>
    </lineage>
</organism>
<feature type="transmembrane region" description="Helical" evidence="1">
    <location>
        <begin position="12"/>
        <end position="30"/>
    </location>
</feature>
<keyword evidence="1" id="KW-0812">Transmembrane</keyword>
<protein>
    <submittedName>
        <fullName evidence="2">Uncharacterized protein</fullName>
    </submittedName>
</protein>
<comment type="caution">
    <text evidence="2">The sequence shown here is derived from an EMBL/GenBank/DDBJ whole genome shotgun (WGS) entry which is preliminary data.</text>
</comment>
<gene>
    <name evidence="2" type="ORF">ACFQ5L_14310</name>
</gene>
<dbReference type="EMBL" id="JBHTOJ010000048">
    <property type="protein sequence ID" value="MFD1422117.1"/>
    <property type="molecule type" value="Genomic_DNA"/>
</dbReference>
<keyword evidence="1" id="KW-0472">Membrane</keyword>
<name>A0ABW4C5H4_9LACO</name>
<evidence type="ECO:0000313" key="3">
    <source>
        <dbReference type="Proteomes" id="UP001597188"/>
    </source>
</evidence>
<keyword evidence="1" id="KW-1133">Transmembrane helix</keyword>
<keyword evidence="3" id="KW-1185">Reference proteome</keyword>
<proteinExistence type="predicted"/>
<evidence type="ECO:0000313" key="2">
    <source>
        <dbReference type="EMBL" id="MFD1422117.1"/>
    </source>
</evidence>
<dbReference type="RefSeq" id="WP_137634096.1">
    <property type="nucleotide sequence ID" value="NZ_BJDL01000006.1"/>
</dbReference>